<dbReference type="InterPro" id="IPR011009">
    <property type="entry name" value="Kinase-like_dom_sf"/>
</dbReference>
<gene>
    <name evidence="2" type="ORF">SAMN04324258_1160</name>
</gene>
<reference evidence="2 3" key="1">
    <citation type="submission" date="2017-02" db="EMBL/GenBank/DDBJ databases">
        <authorList>
            <person name="Peterson S.W."/>
        </authorList>
    </citation>
    <scope>NUCLEOTIDE SEQUENCE [LARGE SCALE GENOMIC DNA]</scope>
    <source>
        <strain evidence="2 3">DSM 21481</strain>
    </source>
</reference>
<dbReference type="RefSeq" id="WP_139820752.1">
    <property type="nucleotide sequence ID" value="NZ_FUZQ01000002.1"/>
</dbReference>
<dbReference type="Gene3D" id="3.90.1200.10">
    <property type="match status" value="1"/>
</dbReference>
<accession>A0A1T5J8Y0</accession>
<keyword evidence="2" id="KW-0418">Kinase</keyword>
<dbReference type="EMBL" id="FUZQ01000002">
    <property type="protein sequence ID" value="SKC48007.1"/>
    <property type="molecule type" value="Genomic_DNA"/>
</dbReference>
<name>A0A1T5J8Y0_9MICO</name>
<protein>
    <submittedName>
        <fullName evidence="2">Ser/Thr protein kinase RdoA involved in Cpx stress response, MazF antagonist</fullName>
    </submittedName>
</protein>
<evidence type="ECO:0000259" key="1">
    <source>
        <dbReference type="Pfam" id="PF01636"/>
    </source>
</evidence>
<dbReference type="SUPFAM" id="SSF56112">
    <property type="entry name" value="Protein kinase-like (PK-like)"/>
    <property type="match status" value="1"/>
</dbReference>
<organism evidence="2 3">
    <name type="scientific">Krasilnikoviella flava</name>
    <dbReference type="NCBI Taxonomy" id="526729"/>
    <lineage>
        <taxon>Bacteria</taxon>
        <taxon>Bacillati</taxon>
        <taxon>Actinomycetota</taxon>
        <taxon>Actinomycetes</taxon>
        <taxon>Micrococcales</taxon>
        <taxon>Promicromonosporaceae</taxon>
        <taxon>Krasilnikoviella</taxon>
    </lineage>
</organism>
<evidence type="ECO:0000313" key="2">
    <source>
        <dbReference type="EMBL" id="SKC48007.1"/>
    </source>
</evidence>
<dbReference type="STRING" id="526729.SAMN04324258_1160"/>
<keyword evidence="3" id="KW-1185">Reference proteome</keyword>
<evidence type="ECO:0000313" key="3">
    <source>
        <dbReference type="Proteomes" id="UP000189777"/>
    </source>
</evidence>
<dbReference type="AlphaFoldDB" id="A0A1T5J8Y0"/>
<keyword evidence="2" id="KW-0808">Transferase</keyword>
<dbReference type="OrthoDB" id="3837844at2"/>
<dbReference type="GO" id="GO:0016301">
    <property type="term" value="F:kinase activity"/>
    <property type="evidence" value="ECO:0007669"/>
    <property type="project" value="UniProtKB-KW"/>
</dbReference>
<proteinExistence type="predicted"/>
<dbReference type="InterPro" id="IPR002575">
    <property type="entry name" value="Aminoglycoside_PTrfase"/>
</dbReference>
<dbReference type="Proteomes" id="UP000189777">
    <property type="component" value="Unassembled WGS sequence"/>
</dbReference>
<dbReference type="Pfam" id="PF01636">
    <property type="entry name" value="APH"/>
    <property type="match status" value="1"/>
</dbReference>
<sequence>MPTTVPAAVPSAPAEHRAWLDLLTGDAADGVLSAALAADDAVLESWSVRQVHARPGAEVTAAYEVVARRGAGDAAVRAPEHLFATSAPASAFRRARGVGGPGDRSGALGPGIVRLDDGERVVHVWRHPHDPALPGLAAGSTPSRVEERLRTAGADAPLLSLETVTYRPLRRAVLRARTGAGAVYVKVVRPARVDDLVRRHALFAGRPRSVAAPRVLSWSADGVVVLEEVPGASVAALVARTPAEDQPTCVDPAEILRVTTGLPRAGLALPRRPAWADRLRHYLDALAAVHGVDDARLEALGGAVADVVAAGDPGPLVVTHGDLHAANLLLDPATDDGRARPRIGAVLDVDTLGPGHLVDDLACSVAHLAVLPVLDPRGYAGVDGLVERCLAEFGRVAEPALLRARAAAVVASLAAGAEDAAGAEGFLVVAERLAAAATEV</sequence>
<feature type="domain" description="Aminoglycoside phosphotransferase" evidence="1">
    <location>
        <begin position="175"/>
        <end position="367"/>
    </location>
</feature>